<name>A0A8S0Y013_9FIRM</name>
<dbReference type="Gene3D" id="1.10.10.10">
    <property type="entry name" value="Winged helix-like DNA-binding domain superfamily/Winged helix DNA-binding domain"/>
    <property type="match status" value="1"/>
</dbReference>
<comment type="similarity">
    <text evidence="1 3">Belongs to the UPF0122 family.</text>
</comment>
<evidence type="ECO:0000313" key="6">
    <source>
        <dbReference type="Proteomes" id="UP001071230"/>
    </source>
</evidence>
<dbReference type="EMBL" id="CDGJ01000027">
    <property type="protein sequence ID" value="CEJ06426.1"/>
    <property type="molecule type" value="Genomic_DNA"/>
</dbReference>
<dbReference type="Pfam" id="PF04297">
    <property type="entry name" value="UPF0122"/>
    <property type="match status" value="1"/>
</dbReference>
<dbReference type="PANTHER" id="PTHR40083:SF1">
    <property type="entry name" value="UPF0122 PROTEIN YLXM"/>
    <property type="match status" value="1"/>
</dbReference>
<dbReference type="Proteomes" id="UP001071230">
    <property type="component" value="Unassembled WGS sequence"/>
</dbReference>
<dbReference type="NCBIfam" id="NF045758">
    <property type="entry name" value="YlxM"/>
    <property type="match status" value="1"/>
</dbReference>
<dbReference type="SUPFAM" id="SSF88659">
    <property type="entry name" value="Sigma3 and sigma4 domains of RNA polymerase sigma factors"/>
    <property type="match status" value="1"/>
</dbReference>
<dbReference type="AlphaFoldDB" id="A0A8S0Y013"/>
<comment type="function">
    <text evidence="2 3">Might take part in the signal recognition particle (SRP) pathway. This is inferred from the conservation of its genetic proximity to ftsY/ffh. May be a regulatory protein.</text>
</comment>
<evidence type="ECO:0000256" key="1">
    <source>
        <dbReference type="ARBA" id="ARBA00008720"/>
    </source>
</evidence>
<evidence type="ECO:0000256" key="2">
    <source>
        <dbReference type="ARBA" id="ARBA00024764"/>
    </source>
</evidence>
<dbReference type="InterPro" id="IPR054831">
    <property type="entry name" value="UPF0122_fam_protein"/>
</dbReference>
<reference evidence="5" key="1">
    <citation type="submission" date="2014-11" db="EMBL/GenBank/DDBJ databases">
        <authorList>
            <person name="Hornung B.V."/>
        </authorList>
    </citation>
    <scope>NUCLEOTIDE SEQUENCE</scope>
    <source>
        <strain evidence="5">INE</strain>
    </source>
</reference>
<dbReference type="EMBL" id="LR746496">
    <property type="protein sequence ID" value="CAA7602717.1"/>
    <property type="molecule type" value="Genomic_DNA"/>
</dbReference>
<reference evidence="4" key="2">
    <citation type="submission" date="2020-01" db="EMBL/GenBank/DDBJ databases">
        <authorList>
            <person name="Hornung B."/>
        </authorList>
    </citation>
    <scope>NUCLEOTIDE SEQUENCE</scope>
    <source>
        <strain evidence="4">PacBioINE</strain>
    </source>
</reference>
<dbReference type="HAMAP" id="MF_00245">
    <property type="entry name" value="UPF0122"/>
    <property type="match status" value="1"/>
</dbReference>
<dbReference type="RefSeq" id="WP_240986041.1">
    <property type="nucleotide sequence ID" value="NZ_CDGJ01000027.1"/>
</dbReference>
<protein>
    <recommendedName>
        <fullName evidence="3">UPF0122 protein DEACI_0874</fullName>
    </recommendedName>
</protein>
<evidence type="ECO:0000256" key="3">
    <source>
        <dbReference type="HAMAP-Rule" id="MF_00245"/>
    </source>
</evidence>
<organism evidence="4">
    <name type="scientific">Acididesulfobacillus acetoxydans</name>
    <dbReference type="NCBI Taxonomy" id="1561005"/>
    <lineage>
        <taxon>Bacteria</taxon>
        <taxon>Bacillati</taxon>
        <taxon>Bacillota</taxon>
        <taxon>Clostridia</taxon>
        <taxon>Eubacteriales</taxon>
        <taxon>Peptococcaceae</taxon>
        <taxon>Acididesulfobacillus</taxon>
    </lineage>
</organism>
<dbReference type="Proteomes" id="UP000836597">
    <property type="component" value="Chromosome"/>
</dbReference>
<dbReference type="PANTHER" id="PTHR40083">
    <property type="entry name" value="UPF0122 PROTEIN CBO2450/CLC_2298"/>
    <property type="match status" value="1"/>
</dbReference>
<proteinExistence type="inferred from homology"/>
<keyword evidence="6" id="KW-1185">Reference proteome</keyword>
<gene>
    <name evidence="5" type="ORF">DEACI_0874</name>
    <name evidence="4" type="ORF">DEACI_3396</name>
</gene>
<dbReference type="InterPro" id="IPR036388">
    <property type="entry name" value="WH-like_DNA-bd_sf"/>
</dbReference>
<dbReference type="InterPro" id="IPR007394">
    <property type="entry name" value="UPF0122"/>
</dbReference>
<accession>A0A8S0Y013</accession>
<evidence type="ECO:0000313" key="5">
    <source>
        <dbReference type="EMBL" id="CEJ06426.1"/>
    </source>
</evidence>
<dbReference type="InterPro" id="IPR013324">
    <property type="entry name" value="RNA_pol_sigma_r3/r4-like"/>
</dbReference>
<evidence type="ECO:0000313" key="4">
    <source>
        <dbReference type="EMBL" id="CAA7602717.1"/>
    </source>
</evidence>
<dbReference type="KEGG" id="aacx:DEACI_3396"/>
<sequence>MEKFAKMALLADFYGPLLTEKQQAIWDLYYEQDLSLAEIAENGHTTRQAVHDLIKRTEKILADYEAKLGLVARFLAEREKMAEVAGLLNAWRPEDFREPALWLRYTEIKRKIEDVLQGVGMP</sequence>
<dbReference type="NCBIfam" id="NF001072">
    <property type="entry name" value="PRK00118.2-2"/>
    <property type="match status" value="1"/>
</dbReference>